<dbReference type="EMBL" id="OFSM01000011">
    <property type="protein sequence ID" value="SOY29666.1"/>
    <property type="molecule type" value="Genomic_DNA"/>
</dbReference>
<evidence type="ECO:0000259" key="1">
    <source>
        <dbReference type="PROSITE" id="PS50878"/>
    </source>
</evidence>
<evidence type="ECO:0000313" key="2">
    <source>
        <dbReference type="EMBL" id="SOY29666.1"/>
    </source>
</evidence>
<gene>
    <name evidence="2" type="primary">ltrA_1</name>
    <name evidence="2" type="ORF">AMURIS_02387</name>
</gene>
<evidence type="ECO:0000313" key="3">
    <source>
        <dbReference type="Proteomes" id="UP000236311"/>
    </source>
</evidence>
<dbReference type="PANTHER" id="PTHR34047">
    <property type="entry name" value="NUCLEAR INTRON MATURASE 1, MITOCHONDRIAL-RELATED"/>
    <property type="match status" value="1"/>
</dbReference>
<dbReference type="InterPro" id="IPR000477">
    <property type="entry name" value="RT_dom"/>
</dbReference>
<organism evidence="2 3">
    <name type="scientific">Acetatifactor muris</name>
    <dbReference type="NCBI Taxonomy" id="879566"/>
    <lineage>
        <taxon>Bacteria</taxon>
        <taxon>Bacillati</taxon>
        <taxon>Bacillota</taxon>
        <taxon>Clostridia</taxon>
        <taxon>Lachnospirales</taxon>
        <taxon>Lachnospiraceae</taxon>
        <taxon>Acetatifactor</taxon>
    </lineage>
</organism>
<dbReference type="InterPro" id="IPR051083">
    <property type="entry name" value="GrpII_Intron_Splice-Mob/Def"/>
</dbReference>
<accession>A0A2K4ZGW4</accession>
<feature type="domain" description="Reverse transcriptase" evidence="1">
    <location>
        <begin position="1"/>
        <end position="331"/>
    </location>
</feature>
<dbReference type="PROSITE" id="PS50878">
    <property type="entry name" value="RT_POL"/>
    <property type="match status" value="1"/>
</dbReference>
<dbReference type="AlphaFoldDB" id="A0A2K4ZGW4"/>
<name>A0A2K4ZGW4_9FIRM</name>
<proteinExistence type="predicted"/>
<dbReference type="Proteomes" id="UP000236311">
    <property type="component" value="Unassembled WGS sequence"/>
</dbReference>
<dbReference type="CDD" id="cd01646">
    <property type="entry name" value="RT_Bac_retron_I"/>
    <property type="match status" value="1"/>
</dbReference>
<protein>
    <submittedName>
        <fullName evidence="2">Group II intron-encoded protein LtrA</fullName>
    </submittedName>
</protein>
<dbReference type="PANTHER" id="PTHR34047:SF8">
    <property type="entry name" value="PROTEIN YKFC"/>
    <property type="match status" value="1"/>
</dbReference>
<dbReference type="RefSeq" id="WP_242982409.1">
    <property type="nucleotide sequence ID" value="NZ_OFSM01000011.1"/>
</dbReference>
<keyword evidence="3" id="KW-1185">Reference proteome</keyword>
<dbReference type="SUPFAM" id="SSF56672">
    <property type="entry name" value="DNA/RNA polymerases"/>
    <property type="match status" value="1"/>
</dbReference>
<dbReference type="InterPro" id="IPR043502">
    <property type="entry name" value="DNA/RNA_pol_sf"/>
</dbReference>
<dbReference type="Pfam" id="PF00078">
    <property type="entry name" value="RVT_1"/>
    <property type="match status" value="1"/>
</dbReference>
<reference evidence="2 3" key="1">
    <citation type="submission" date="2018-01" db="EMBL/GenBank/DDBJ databases">
        <authorList>
            <person name="Gaut B.S."/>
            <person name="Morton B.R."/>
            <person name="Clegg M.T."/>
            <person name="Duvall M.R."/>
        </authorList>
    </citation>
    <scope>NUCLEOTIDE SEQUENCE [LARGE SCALE GENOMIC DNA]</scope>
    <source>
        <strain evidence="2">GP69</strain>
    </source>
</reference>
<sequence>MCAYVVPPLWRQTKQKATLETASNTKCERRDTEIFREDDAMKIKRVFDLIFSMENLHAALEDASSGRRYQKDVLAYNLDAWEKLTLLREEILSGGYCIERYYIFYIHEPKLRMIMSISFRHRIVQWAIYRVVNPLLVPGYIKDTYGCIPGRGSLGAMNRLKYWLELVSRKEGETWYFLKLDISKYFYRVSHRILKEILAKKIKDERVLEILYGIIDCKHTPFGLPPGKNPEDVPLEERLYDVGMPIGNLLSQLFANIYLDALDQFCKRVLGIRYYIRYMDDVIILSNSKLQLREWKDRIGTFLEVELELNLNQKTCIRPIAQGIEFVGYRVWADEVNVRKSTSLRIKRNLAGVCVKYAEGKLTLQEVTQRFNSYIGMLGHTDSQALLDKIYQEMVLTTAEGGKLEDGEEELLYMLPIQQEMRMSYGEWEMRNDLQLVW</sequence>